<proteinExistence type="predicted"/>
<feature type="chain" id="PRO_5001644626" description="Protein takeout" evidence="1">
    <location>
        <begin position="19"/>
        <end position="298"/>
    </location>
</feature>
<feature type="signal peptide" evidence="1">
    <location>
        <begin position="1"/>
        <end position="18"/>
    </location>
</feature>
<dbReference type="InterPro" id="IPR038606">
    <property type="entry name" value="To_sf"/>
</dbReference>
<dbReference type="AlphaFoldDB" id="A0A067R2J4"/>
<dbReference type="OrthoDB" id="6380971at2759"/>
<dbReference type="FunCoup" id="A0A067R2J4">
    <property type="interactions" value="15"/>
</dbReference>
<dbReference type="PANTHER" id="PTHR11008:SF9">
    <property type="entry name" value="PROTEIN TAKEOUT-LIKE PROTEIN"/>
    <property type="match status" value="1"/>
</dbReference>
<evidence type="ECO:0000313" key="3">
    <source>
        <dbReference type="Proteomes" id="UP000027135"/>
    </source>
</evidence>
<dbReference type="SMART" id="SM00700">
    <property type="entry name" value="JHBP"/>
    <property type="match status" value="1"/>
</dbReference>
<accession>A0A067R2J4</accession>
<name>A0A067R2J4_ZOONE</name>
<dbReference type="InterPro" id="IPR010562">
    <property type="entry name" value="Haemolymph_juvenile_hormone-bd"/>
</dbReference>
<sequence>MNFNNIALFMTTVTFLLDAPVGTELRQKSRWMDLISGITQTSKDAIIGTVGRVRQILPSGEIMYPDDFVLTELAEFLKDKMKYPQPTLELPVLDPFVMRQLNFNITHEMIGGLSLYLEDMNISKMSEFKVDKMRIKWLQRKLEFDLHFSEIHLRTKYDMRGVLGNVLPVHGNGPATVSAINVNFTGTVDLATQNISLYMKNLNITYFIEAFQVNMTNLMGGGRLSELLNTVLSQEGTQILELVRTDVTRIATNWFRTLGNDMLGKMSIGFSDILDFIKTAGTKNVRNFLNLNPLKNEL</sequence>
<dbReference type="PANTHER" id="PTHR11008">
    <property type="entry name" value="PROTEIN TAKEOUT-LIKE PROTEIN"/>
    <property type="match status" value="1"/>
</dbReference>
<protein>
    <recommendedName>
        <fullName evidence="4">Protein takeout</fullName>
    </recommendedName>
</protein>
<keyword evidence="1" id="KW-0732">Signal</keyword>
<evidence type="ECO:0008006" key="4">
    <source>
        <dbReference type="Google" id="ProtNLM"/>
    </source>
</evidence>
<dbReference type="InParanoid" id="A0A067R2J4"/>
<evidence type="ECO:0000256" key="1">
    <source>
        <dbReference type="SAM" id="SignalP"/>
    </source>
</evidence>
<dbReference type="EMBL" id="KK852751">
    <property type="protein sequence ID" value="KDR17141.1"/>
    <property type="molecule type" value="Genomic_DNA"/>
</dbReference>
<organism evidence="2 3">
    <name type="scientific">Zootermopsis nevadensis</name>
    <name type="common">Dampwood termite</name>
    <dbReference type="NCBI Taxonomy" id="136037"/>
    <lineage>
        <taxon>Eukaryota</taxon>
        <taxon>Metazoa</taxon>
        <taxon>Ecdysozoa</taxon>
        <taxon>Arthropoda</taxon>
        <taxon>Hexapoda</taxon>
        <taxon>Insecta</taxon>
        <taxon>Pterygota</taxon>
        <taxon>Neoptera</taxon>
        <taxon>Polyneoptera</taxon>
        <taxon>Dictyoptera</taxon>
        <taxon>Blattodea</taxon>
        <taxon>Blattoidea</taxon>
        <taxon>Termitoidae</taxon>
        <taxon>Termopsidae</taxon>
        <taxon>Zootermopsis</taxon>
    </lineage>
</organism>
<evidence type="ECO:0000313" key="2">
    <source>
        <dbReference type="EMBL" id="KDR17141.1"/>
    </source>
</evidence>
<dbReference type="eggNOG" id="ENOG502SB1B">
    <property type="taxonomic scope" value="Eukaryota"/>
</dbReference>
<dbReference type="Pfam" id="PF06585">
    <property type="entry name" value="JHBP"/>
    <property type="match status" value="1"/>
</dbReference>
<dbReference type="Proteomes" id="UP000027135">
    <property type="component" value="Unassembled WGS sequence"/>
</dbReference>
<keyword evidence="3" id="KW-1185">Reference proteome</keyword>
<dbReference type="Gene3D" id="3.15.10.30">
    <property type="entry name" value="Haemolymph juvenile hormone binding protein"/>
    <property type="match status" value="1"/>
</dbReference>
<gene>
    <name evidence="2" type="ORF">L798_08399</name>
</gene>
<reference evidence="2 3" key="1">
    <citation type="journal article" date="2014" name="Nat. Commun.">
        <title>Molecular traces of alternative social organization in a termite genome.</title>
        <authorList>
            <person name="Terrapon N."/>
            <person name="Li C."/>
            <person name="Robertson H.M."/>
            <person name="Ji L."/>
            <person name="Meng X."/>
            <person name="Booth W."/>
            <person name="Chen Z."/>
            <person name="Childers C.P."/>
            <person name="Glastad K.M."/>
            <person name="Gokhale K."/>
            <person name="Gowin J."/>
            <person name="Gronenberg W."/>
            <person name="Hermansen R.A."/>
            <person name="Hu H."/>
            <person name="Hunt B.G."/>
            <person name="Huylmans A.K."/>
            <person name="Khalil S.M."/>
            <person name="Mitchell R.D."/>
            <person name="Munoz-Torres M.C."/>
            <person name="Mustard J.A."/>
            <person name="Pan H."/>
            <person name="Reese J.T."/>
            <person name="Scharf M.E."/>
            <person name="Sun F."/>
            <person name="Vogel H."/>
            <person name="Xiao J."/>
            <person name="Yang W."/>
            <person name="Yang Z."/>
            <person name="Yang Z."/>
            <person name="Zhou J."/>
            <person name="Zhu J."/>
            <person name="Brent C.S."/>
            <person name="Elsik C.G."/>
            <person name="Goodisman M.A."/>
            <person name="Liberles D.A."/>
            <person name="Roe R.M."/>
            <person name="Vargo E.L."/>
            <person name="Vilcinskas A."/>
            <person name="Wang J."/>
            <person name="Bornberg-Bauer E."/>
            <person name="Korb J."/>
            <person name="Zhang G."/>
            <person name="Liebig J."/>
        </authorList>
    </citation>
    <scope>NUCLEOTIDE SEQUENCE [LARGE SCALE GENOMIC DNA]</scope>
    <source>
        <tissue evidence="2">Whole organism</tissue>
    </source>
</reference>